<keyword evidence="2 5" id="KW-0808">Transferase</keyword>
<dbReference type="PANTHER" id="PTHR43464">
    <property type="entry name" value="METHYLTRANSFERASE"/>
    <property type="match status" value="1"/>
</dbReference>
<dbReference type="PANTHER" id="PTHR43464:SF19">
    <property type="entry name" value="UBIQUINONE BIOSYNTHESIS O-METHYLTRANSFERASE, MITOCHONDRIAL"/>
    <property type="match status" value="1"/>
</dbReference>
<name>A0A1I5U5U9_9BACT</name>
<dbReference type="Pfam" id="PF13649">
    <property type="entry name" value="Methyltransf_25"/>
    <property type="match status" value="1"/>
</dbReference>
<dbReference type="Gene3D" id="3.40.50.150">
    <property type="entry name" value="Vaccinia Virus protein VP39"/>
    <property type="match status" value="1"/>
</dbReference>
<accession>A0A1I5U5U9</accession>
<keyword evidence="6" id="KW-1185">Reference proteome</keyword>
<keyword evidence="1 5" id="KW-0489">Methyltransferase</keyword>
<dbReference type="GO" id="GO:0032259">
    <property type="term" value="P:methylation"/>
    <property type="evidence" value="ECO:0007669"/>
    <property type="project" value="UniProtKB-KW"/>
</dbReference>
<dbReference type="RefSeq" id="WP_090656488.1">
    <property type="nucleotide sequence ID" value="NZ_FOXQ01000003.1"/>
</dbReference>
<dbReference type="GO" id="GO:0008168">
    <property type="term" value="F:methyltransferase activity"/>
    <property type="evidence" value="ECO:0007669"/>
    <property type="project" value="UniProtKB-KW"/>
</dbReference>
<dbReference type="CDD" id="cd02440">
    <property type="entry name" value="AdoMet_MTases"/>
    <property type="match status" value="1"/>
</dbReference>
<dbReference type="EMBL" id="FOXQ01000003">
    <property type="protein sequence ID" value="SFP90695.1"/>
    <property type="molecule type" value="Genomic_DNA"/>
</dbReference>
<dbReference type="STRING" id="1465490.SAMN05444277_10389"/>
<evidence type="ECO:0000313" key="5">
    <source>
        <dbReference type="EMBL" id="SFP90695.1"/>
    </source>
</evidence>
<dbReference type="InterPro" id="IPR029063">
    <property type="entry name" value="SAM-dependent_MTases_sf"/>
</dbReference>
<proteinExistence type="predicted"/>
<dbReference type="SUPFAM" id="SSF53335">
    <property type="entry name" value="S-adenosyl-L-methionine-dependent methyltransferases"/>
    <property type="match status" value="1"/>
</dbReference>
<evidence type="ECO:0000259" key="4">
    <source>
        <dbReference type="Pfam" id="PF13649"/>
    </source>
</evidence>
<dbReference type="AlphaFoldDB" id="A0A1I5U5U9"/>
<evidence type="ECO:0000256" key="1">
    <source>
        <dbReference type="ARBA" id="ARBA00022603"/>
    </source>
</evidence>
<evidence type="ECO:0000256" key="2">
    <source>
        <dbReference type="ARBA" id="ARBA00022679"/>
    </source>
</evidence>
<feature type="domain" description="Methyltransferase" evidence="4">
    <location>
        <begin position="47"/>
        <end position="139"/>
    </location>
</feature>
<organism evidence="5 6">
    <name type="scientific">Parafilimonas terrae</name>
    <dbReference type="NCBI Taxonomy" id="1465490"/>
    <lineage>
        <taxon>Bacteria</taxon>
        <taxon>Pseudomonadati</taxon>
        <taxon>Bacteroidota</taxon>
        <taxon>Chitinophagia</taxon>
        <taxon>Chitinophagales</taxon>
        <taxon>Chitinophagaceae</taxon>
        <taxon>Parafilimonas</taxon>
    </lineage>
</organism>
<keyword evidence="3" id="KW-0949">S-adenosyl-L-methionine</keyword>
<dbReference type="Proteomes" id="UP000199031">
    <property type="component" value="Unassembled WGS sequence"/>
</dbReference>
<gene>
    <name evidence="5" type="ORF">SAMN05444277_10389</name>
</gene>
<protein>
    <submittedName>
        <fullName evidence="5">Methyltransferase domain-containing protein</fullName>
    </submittedName>
</protein>
<dbReference type="OrthoDB" id="9811589at2"/>
<reference evidence="5 6" key="1">
    <citation type="submission" date="2016-10" db="EMBL/GenBank/DDBJ databases">
        <authorList>
            <person name="de Groot N.N."/>
        </authorList>
    </citation>
    <scope>NUCLEOTIDE SEQUENCE [LARGE SCALE GENOMIC DNA]</scope>
    <source>
        <strain evidence="5 6">DSM 28286</strain>
    </source>
</reference>
<sequence length="247" mass="28814">MQANEWFRIWFSSPYSDVLYRKHDKAEAAMLVNKLADKLQMPAGSYVLDAACGKGRHSVALAEKGFNTTGVDICAEAIAEAQKNKTENLHFYLHDIRLPFYINYFDYVFNFFTSFGYFKTTREHNDAIRTLAQSLKQNGLLVIDYLNVHYTEGHLKHNETLKLEGIDFNIERWSDEKYFFKRIHVHDTAKGIDETFTEQVEKFSLGDFTDMFSYQGLRVEDVFGDYNLNAYHVKNSPRMIMIAKKIH</sequence>
<evidence type="ECO:0000256" key="3">
    <source>
        <dbReference type="ARBA" id="ARBA00022691"/>
    </source>
</evidence>
<evidence type="ECO:0000313" key="6">
    <source>
        <dbReference type="Proteomes" id="UP000199031"/>
    </source>
</evidence>
<dbReference type="Gene3D" id="2.20.25.110">
    <property type="entry name" value="S-adenosyl-L-methionine-dependent methyltransferases"/>
    <property type="match status" value="1"/>
</dbReference>
<dbReference type="InterPro" id="IPR041698">
    <property type="entry name" value="Methyltransf_25"/>
</dbReference>